<evidence type="ECO:0000313" key="1">
    <source>
        <dbReference type="EMBL" id="MBB6559107.1"/>
    </source>
</evidence>
<proteinExistence type="predicted"/>
<protein>
    <recommendedName>
        <fullName evidence="3">Lipoprotein</fullName>
    </recommendedName>
</protein>
<keyword evidence="2" id="KW-1185">Reference proteome</keyword>
<dbReference type="Proteomes" id="UP000575083">
    <property type="component" value="Unassembled WGS sequence"/>
</dbReference>
<dbReference type="AlphaFoldDB" id="A0A7X0PBX9"/>
<evidence type="ECO:0000313" key="2">
    <source>
        <dbReference type="Proteomes" id="UP000575083"/>
    </source>
</evidence>
<dbReference type="EMBL" id="JACHLK010000003">
    <property type="protein sequence ID" value="MBB6559107.1"/>
    <property type="molecule type" value="Genomic_DNA"/>
</dbReference>
<organism evidence="1 2">
    <name type="scientific">Acidovorax soli</name>
    <dbReference type="NCBI Taxonomy" id="592050"/>
    <lineage>
        <taxon>Bacteria</taxon>
        <taxon>Pseudomonadati</taxon>
        <taxon>Pseudomonadota</taxon>
        <taxon>Betaproteobacteria</taxon>
        <taxon>Burkholderiales</taxon>
        <taxon>Comamonadaceae</taxon>
        <taxon>Acidovorax</taxon>
    </lineage>
</organism>
<comment type="caution">
    <text evidence="1">The sequence shown here is derived from an EMBL/GenBank/DDBJ whole genome shotgun (WGS) entry which is preliminary data.</text>
</comment>
<name>A0A7X0PBX9_9BURK</name>
<evidence type="ECO:0008006" key="3">
    <source>
        <dbReference type="Google" id="ProtNLM"/>
    </source>
</evidence>
<gene>
    <name evidence="1" type="ORF">HNP48_001774</name>
</gene>
<accession>A0A7X0PBX9</accession>
<dbReference type="RefSeq" id="WP_184856551.1">
    <property type="nucleotide sequence ID" value="NZ_JACHLK010000003.1"/>
</dbReference>
<reference evidence="1 2" key="1">
    <citation type="submission" date="2020-08" db="EMBL/GenBank/DDBJ databases">
        <title>Functional genomics of gut bacteria from endangered species of beetles.</title>
        <authorList>
            <person name="Carlos-Shanley C."/>
        </authorList>
    </citation>
    <scope>NUCLEOTIDE SEQUENCE [LARGE SCALE GENOMIC DNA]</scope>
    <source>
        <strain evidence="1 2">S00198</strain>
    </source>
</reference>
<sequence length="216" mass="24357">MGTNVQKKMVGWVFVAAAVAACSDKAPVESPNSPSLKDTVAAAVGGAPSPVVPKIDTSTPDFALKSWWAYLDEQQEYEYRTCQKLSSEVTEFRNSLGLLLAGDPLKARQSLFGGCQKTKIDRQIKKVHMETETRSVIEVVMRDAIGPKPDEVVPNYAKKGVEHGFQYRYVLAKTPEGWRIEDVLQWSETAVVLKRDPWDRVYRDEPKRYFFNLSLQ</sequence>
<dbReference type="PROSITE" id="PS51257">
    <property type="entry name" value="PROKAR_LIPOPROTEIN"/>
    <property type="match status" value="1"/>
</dbReference>